<dbReference type="EMBL" id="CCYD01002047">
    <property type="protein sequence ID" value="CEG46571.1"/>
    <property type="molecule type" value="Genomic_DNA"/>
</dbReference>
<sequence>MTSRRNFHRICKDCQLKKLRVGLLKSGINRVTRSATARAILMSGPSTLKISNYCLMAARCAITDLMRPEGCPGV</sequence>
<evidence type="ECO:0000313" key="1">
    <source>
        <dbReference type="EMBL" id="CEG46571.1"/>
    </source>
</evidence>
<dbReference type="GeneID" id="36398022"/>
<keyword evidence="2" id="KW-1185">Reference proteome</keyword>
<dbReference type="AlphaFoldDB" id="A0A0N7L7B0"/>
<dbReference type="RefSeq" id="XP_024582940.1">
    <property type="nucleotide sequence ID" value="XM_024717441.1"/>
</dbReference>
<organism evidence="1 2">
    <name type="scientific">Plasmopara halstedii</name>
    <name type="common">Downy mildew of sunflower</name>
    <dbReference type="NCBI Taxonomy" id="4781"/>
    <lineage>
        <taxon>Eukaryota</taxon>
        <taxon>Sar</taxon>
        <taxon>Stramenopiles</taxon>
        <taxon>Oomycota</taxon>
        <taxon>Peronosporomycetes</taxon>
        <taxon>Peronosporales</taxon>
        <taxon>Peronosporaceae</taxon>
        <taxon>Plasmopara</taxon>
    </lineage>
</organism>
<dbReference type="Proteomes" id="UP000054928">
    <property type="component" value="Unassembled WGS sequence"/>
</dbReference>
<accession>A0A0N7L7B0</accession>
<name>A0A0N7L7B0_PLAHL</name>
<protein>
    <submittedName>
        <fullName evidence="1">Uncharacterized protein</fullName>
    </submittedName>
</protein>
<proteinExistence type="predicted"/>
<reference evidence="2" key="1">
    <citation type="submission" date="2014-09" db="EMBL/GenBank/DDBJ databases">
        <authorList>
            <person name="Sharma Rahul"/>
            <person name="Thines Marco"/>
        </authorList>
    </citation>
    <scope>NUCLEOTIDE SEQUENCE [LARGE SCALE GENOMIC DNA]</scope>
</reference>
<evidence type="ECO:0000313" key="2">
    <source>
        <dbReference type="Proteomes" id="UP000054928"/>
    </source>
</evidence>